<dbReference type="GO" id="GO:0008233">
    <property type="term" value="F:peptidase activity"/>
    <property type="evidence" value="ECO:0007669"/>
    <property type="project" value="UniProtKB-KW"/>
</dbReference>
<evidence type="ECO:0000256" key="2">
    <source>
        <dbReference type="ARBA" id="ARBA00022490"/>
    </source>
</evidence>
<dbReference type="GO" id="GO:0006508">
    <property type="term" value="P:proteolysis"/>
    <property type="evidence" value="ECO:0007669"/>
    <property type="project" value="UniProtKB-KW"/>
</dbReference>
<name>A0ABN0RI01_9LIST</name>
<evidence type="ECO:0000313" key="8">
    <source>
        <dbReference type="Proteomes" id="UP000019249"/>
    </source>
</evidence>
<gene>
    <name evidence="7" type="ORF">MFLO_02463</name>
</gene>
<comment type="caution">
    <text evidence="7">The sequence shown here is derived from an EMBL/GenBank/DDBJ whole genome shotgun (WGS) entry which is preliminary data.</text>
</comment>
<dbReference type="Proteomes" id="UP000019249">
    <property type="component" value="Unassembled WGS sequence"/>
</dbReference>
<sequence length="267" mass="29388">MKKLNVKGVIVSNSHKWIYDEFEMESTAPKDILNELSGNEPLEVTINSYGGLVDAGNEIYTALRLYPGKVTVNVVMAGSAASIIAMAGDITRISPVGQIMIHNVSMGAGGDYHDMNKASEILEKANLALSNAYVQKTNLSQDEILQMMDSETWLTADEAKEKGFVDEIMFELGEQPMQFVANAGSGLLSPKIINKMSDLKQNKKVSLEIPEGAIKDAVNQAIAKLCDETIIEGKTLQEWINESEVSSEKEEPKGVEKNTFERFFFNT</sequence>
<dbReference type="PRINTS" id="PR00127">
    <property type="entry name" value="CLPPROTEASEP"/>
</dbReference>
<dbReference type="CDD" id="cd07016">
    <property type="entry name" value="S14_ClpP_1"/>
    <property type="match status" value="1"/>
</dbReference>
<dbReference type="NCBIfam" id="NF045542">
    <property type="entry name" value="Clp_rel_HeadMat"/>
    <property type="match status" value="1"/>
</dbReference>
<organism evidence="7 8">
    <name type="scientific">Listeria floridensis FSL S10-1187</name>
    <dbReference type="NCBI Taxonomy" id="1265817"/>
    <lineage>
        <taxon>Bacteria</taxon>
        <taxon>Bacillati</taxon>
        <taxon>Bacillota</taxon>
        <taxon>Bacilli</taxon>
        <taxon>Bacillales</taxon>
        <taxon>Listeriaceae</taxon>
        <taxon>Listeria</taxon>
    </lineage>
</organism>
<evidence type="ECO:0000256" key="4">
    <source>
        <dbReference type="ARBA" id="ARBA00022801"/>
    </source>
</evidence>
<dbReference type="Gene3D" id="3.90.226.10">
    <property type="entry name" value="2-enoyl-CoA Hydratase, Chain A, domain 1"/>
    <property type="match status" value="1"/>
</dbReference>
<dbReference type="Pfam" id="PF00574">
    <property type="entry name" value="CLP_protease"/>
    <property type="match status" value="1"/>
</dbReference>
<keyword evidence="3 7" id="KW-0645">Protease</keyword>
<dbReference type="InterPro" id="IPR023562">
    <property type="entry name" value="ClpP/TepA"/>
</dbReference>
<dbReference type="RefSeq" id="WP_036096079.1">
    <property type="nucleotide sequence ID" value="NZ_AODF01000003.1"/>
</dbReference>
<proteinExistence type="inferred from homology"/>
<accession>A0ABN0RI01</accession>
<evidence type="ECO:0000313" key="7">
    <source>
        <dbReference type="EMBL" id="EUJ33527.1"/>
    </source>
</evidence>
<dbReference type="InterPro" id="IPR001907">
    <property type="entry name" value="ClpP"/>
</dbReference>
<keyword evidence="2" id="KW-0963">Cytoplasm</keyword>
<evidence type="ECO:0000256" key="6">
    <source>
        <dbReference type="RuleBase" id="RU003567"/>
    </source>
</evidence>
<evidence type="ECO:0000256" key="3">
    <source>
        <dbReference type="ARBA" id="ARBA00022670"/>
    </source>
</evidence>
<dbReference type="PANTHER" id="PTHR10381">
    <property type="entry name" value="ATP-DEPENDENT CLP PROTEASE PROTEOLYTIC SUBUNIT"/>
    <property type="match status" value="1"/>
</dbReference>
<dbReference type="SUPFAM" id="SSF52096">
    <property type="entry name" value="ClpP/crotonase"/>
    <property type="match status" value="1"/>
</dbReference>
<dbReference type="PANTHER" id="PTHR10381:SF70">
    <property type="entry name" value="ATP-DEPENDENT CLP PROTEASE PROTEOLYTIC SUBUNIT"/>
    <property type="match status" value="1"/>
</dbReference>
<keyword evidence="5" id="KW-0720">Serine protease</keyword>
<keyword evidence="8" id="KW-1185">Reference proteome</keyword>
<evidence type="ECO:0000256" key="1">
    <source>
        <dbReference type="ARBA" id="ARBA00007039"/>
    </source>
</evidence>
<protein>
    <recommendedName>
        <fullName evidence="6">ATP-dependent Clp protease proteolytic subunit</fullName>
    </recommendedName>
</protein>
<dbReference type="InterPro" id="IPR029045">
    <property type="entry name" value="ClpP/crotonase-like_dom_sf"/>
</dbReference>
<keyword evidence="4" id="KW-0378">Hydrolase</keyword>
<comment type="similarity">
    <text evidence="1 6">Belongs to the peptidase S14 family.</text>
</comment>
<evidence type="ECO:0000256" key="5">
    <source>
        <dbReference type="ARBA" id="ARBA00022825"/>
    </source>
</evidence>
<reference evidence="7 8" key="1">
    <citation type="journal article" date="2014" name="Int. J. Syst. Evol. Microbiol.">
        <title>Listeria floridensis sp. nov., Listeria aquatica sp. nov., Listeria cornellensis sp. nov., Listeria riparia sp. nov. and Listeria grandensis sp. nov., from agricultural and natural environments.</title>
        <authorList>
            <person name="den Bakker H.C."/>
            <person name="Warchocki S."/>
            <person name="Wright E.M."/>
            <person name="Allred A.F."/>
            <person name="Ahlstrom C."/>
            <person name="Manuel C.S."/>
            <person name="Stasiewicz M.J."/>
            <person name="Burrell A."/>
            <person name="Roof S."/>
            <person name="Strawn L."/>
            <person name="Fortes E.D."/>
            <person name="Nightingale K.K."/>
            <person name="Kephart D."/>
            <person name="Wiedmann M."/>
        </authorList>
    </citation>
    <scope>NUCLEOTIDE SEQUENCE [LARGE SCALE GENOMIC DNA]</scope>
    <source>
        <strain evidence="7 8">FSL S10-1187</strain>
    </source>
</reference>
<dbReference type="EMBL" id="AODF01000003">
    <property type="protein sequence ID" value="EUJ33527.1"/>
    <property type="molecule type" value="Genomic_DNA"/>
</dbReference>